<evidence type="ECO:0000313" key="2">
    <source>
        <dbReference type="EMBL" id="TYG52289.1"/>
    </source>
</evidence>
<dbReference type="AlphaFoldDB" id="A0A5D2B5X0"/>
<reference evidence="2 3" key="1">
    <citation type="submission" date="2019-06" db="EMBL/GenBank/DDBJ databases">
        <title>WGS assembly of Gossypium darwinii.</title>
        <authorList>
            <person name="Chen Z.J."/>
            <person name="Sreedasyam A."/>
            <person name="Ando A."/>
            <person name="Song Q."/>
            <person name="De L."/>
            <person name="Hulse-Kemp A."/>
            <person name="Ding M."/>
            <person name="Ye W."/>
            <person name="Kirkbride R."/>
            <person name="Jenkins J."/>
            <person name="Plott C."/>
            <person name="Lovell J."/>
            <person name="Lin Y.-M."/>
            <person name="Vaughn R."/>
            <person name="Liu B."/>
            <person name="Li W."/>
            <person name="Simpson S."/>
            <person name="Scheffler B."/>
            <person name="Saski C."/>
            <person name="Grover C."/>
            <person name="Hu G."/>
            <person name="Conover J."/>
            <person name="Carlson J."/>
            <person name="Shu S."/>
            <person name="Boston L."/>
            <person name="Williams M."/>
            <person name="Peterson D."/>
            <person name="Mcgee K."/>
            <person name="Jones D."/>
            <person name="Wendel J."/>
            <person name="Stelly D."/>
            <person name="Grimwood J."/>
            <person name="Schmutz J."/>
        </authorList>
    </citation>
    <scope>NUCLEOTIDE SEQUENCE [LARGE SCALE GENOMIC DNA]</scope>
    <source>
        <strain evidence="2">1808015.09</strain>
    </source>
</reference>
<keyword evidence="1" id="KW-0812">Transmembrane</keyword>
<evidence type="ECO:0000313" key="3">
    <source>
        <dbReference type="Proteomes" id="UP000323506"/>
    </source>
</evidence>
<organism evidence="2 3">
    <name type="scientific">Gossypium darwinii</name>
    <name type="common">Darwin's cotton</name>
    <name type="synonym">Gossypium barbadense var. darwinii</name>
    <dbReference type="NCBI Taxonomy" id="34276"/>
    <lineage>
        <taxon>Eukaryota</taxon>
        <taxon>Viridiplantae</taxon>
        <taxon>Streptophyta</taxon>
        <taxon>Embryophyta</taxon>
        <taxon>Tracheophyta</taxon>
        <taxon>Spermatophyta</taxon>
        <taxon>Magnoliopsida</taxon>
        <taxon>eudicotyledons</taxon>
        <taxon>Gunneridae</taxon>
        <taxon>Pentapetalae</taxon>
        <taxon>rosids</taxon>
        <taxon>malvids</taxon>
        <taxon>Malvales</taxon>
        <taxon>Malvaceae</taxon>
        <taxon>Malvoideae</taxon>
        <taxon>Gossypium</taxon>
    </lineage>
</organism>
<sequence>MNLVGFLIYLLISFYSCFQSFCLSTMARGNVPRHQRETKNLMMLLWRVRSLSVL</sequence>
<feature type="transmembrane region" description="Helical" evidence="1">
    <location>
        <begin position="6"/>
        <end position="27"/>
    </location>
</feature>
<proteinExistence type="predicted"/>
<keyword evidence="3" id="KW-1185">Reference proteome</keyword>
<dbReference type="Proteomes" id="UP000323506">
    <property type="component" value="Chromosome D09"/>
</dbReference>
<keyword evidence="1" id="KW-0472">Membrane</keyword>
<keyword evidence="1" id="KW-1133">Transmembrane helix</keyword>
<evidence type="ECO:0000256" key="1">
    <source>
        <dbReference type="SAM" id="Phobius"/>
    </source>
</evidence>
<name>A0A5D2B5X0_GOSDA</name>
<gene>
    <name evidence="2" type="ORF">ES288_D09G014600v1</name>
</gene>
<accession>A0A5D2B5X0</accession>
<dbReference type="EMBL" id="CM017709">
    <property type="protein sequence ID" value="TYG52289.1"/>
    <property type="molecule type" value="Genomic_DNA"/>
</dbReference>
<protein>
    <submittedName>
        <fullName evidence="2">Uncharacterized protein</fullName>
    </submittedName>
</protein>